<dbReference type="Proteomes" id="UP000011632">
    <property type="component" value="Unassembled WGS sequence"/>
</dbReference>
<gene>
    <name evidence="1" type="ORF">C489_14015</name>
</gene>
<dbReference type="AlphaFoldDB" id="L9XW84"/>
<proteinExistence type="predicted"/>
<keyword evidence="2" id="KW-1185">Reference proteome</keyword>
<comment type="caution">
    <text evidence="1">The sequence shown here is derived from an EMBL/GenBank/DDBJ whole genome shotgun (WGS) entry which is preliminary data.</text>
</comment>
<sequence length="67" mass="7640">MTPDKISPSSEAEVRAELKALLRRAYDSDLEIEGGWDCRNGTEYPDWDVIITEVRKNEEPESPSTNE</sequence>
<evidence type="ECO:0000313" key="1">
    <source>
        <dbReference type="EMBL" id="ELY65691.1"/>
    </source>
</evidence>
<protein>
    <submittedName>
        <fullName evidence="1">Uncharacterized protein</fullName>
    </submittedName>
</protein>
<name>L9XW84_9EURY</name>
<evidence type="ECO:0000313" key="2">
    <source>
        <dbReference type="Proteomes" id="UP000011632"/>
    </source>
</evidence>
<dbReference type="PATRIC" id="fig|1227496.3.peg.2810"/>
<accession>L9XW84</accession>
<dbReference type="STRING" id="1227496.C489_14015"/>
<dbReference type="EMBL" id="AOID01000044">
    <property type="protein sequence ID" value="ELY65691.1"/>
    <property type="molecule type" value="Genomic_DNA"/>
</dbReference>
<dbReference type="OrthoDB" id="229026at2157"/>
<organism evidence="1 2">
    <name type="scientific">Natrinema versiforme JCM 10478</name>
    <dbReference type="NCBI Taxonomy" id="1227496"/>
    <lineage>
        <taxon>Archaea</taxon>
        <taxon>Methanobacteriati</taxon>
        <taxon>Methanobacteriota</taxon>
        <taxon>Stenosarchaea group</taxon>
        <taxon>Halobacteria</taxon>
        <taxon>Halobacteriales</taxon>
        <taxon>Natrialbaceae</taxon>
        <taxon>Natrinema</taxon>
    </lineage>
</organism>
<dbReference type="RefSeq" id="WP_006431892.1">
    <property type="nucleotide sequence ID" value="NZ_AOID01000044.1"/>
</dbReference>
<reference evidence="1 2" key="1">
    <citation type="journal article" date="2014" name="PLoS Genet.">
        <title>Phylogenetically driven sequencing of extremely halophilic archaea reveals strategies for static and dynamic osmo-response.</title>
        <authorList>
            <person name="Becker E.A."/>
            <person name="Seitzer P.M."/>
            <person name="Tritt A."/>
            <person name="Larsen D."/>
            <person name="Krusor M."/>
            <person name="Yao A.I."/>
            <person name="Wu D."/>
            <person name="Madern D."/>
            <person name="Eisen J.A."/>
            <person name="Darling A.E."/>
            <person name="Facciotti M.T."/>
        </authorList>
    </citation>
    <scope>NUCLEOTIDE SEQUENCE [LARGE SCALE GENOMIC DNA]</scope>
    <source>
        <strain evidence="1 2">JCM 10478</strain>
    </source>
</reference>